<comment type="caution">
    <text evidence="2">The sequence shown here is derived from an EMBL/GenBank/DDBJ whole genome shotgun (WGS) entry which is preliminary data.</text>
</comment>
<accession>A0ABT3NDD6</accession>
<reference evidence="2 3" key="1">
    <citation type="submission" date="2022-11" db="EMBL/GenBank/DDBJ databases">
        <title>Desulfobotulus tamanensis H1 sp. nov. - anaerobic, alkaliphilic, sulphate reducing bacterium isolated from terrestrial mud volcano.</title>
        <authorList>
            <person name="Frolova A."/>
            <person name="Merkel A.Y."/>
            <person name="Slobodkin A.I."/>
        </authorList>
    </citation>
    <scope>NUCLEOTIDE SEQUENCE [LARGE SCALE GENOMIC DNA]</scope>
    <source>
        <strain evidence="2 3">H1</strain>
    </source>
</reference>
<protein>
    <submittedName>
        <fullName evidence="2">Uncharacterized protein</fullName>
    </submittedName>
</protein>
<sequence length="167" mass="19618">MKNKALEIARILFAMFLVVVLRYVFYSVYGYIFAESLSWDVGASIFNLCGATKNSCMSFLLHLYYLMIVVFSATLSVFIPAILYGYFVNMSRLQYFFLGVFVYFVMIVFDLVYYCFVVNDLFDLYLISFFPVWYGVAVGVVWILIFYLLFLFGRYLSENRKKKESSI</sequence>
<gene>
    <name evidence="2" type="ORF">OOT00_15975</name>
</gene>
<dbReference type="Proteomes" id="UP001209681">
    <property type="component" value="Unassembled WGS sequence"/>
</dbReference>
<evidence type="ECO:0000313" key="2">
    <source>
        <dbReference type="EMBL" id="MCW7755473.1"/>
    </source>
</evidence>
<feature type="transmembrane region" description="Helical" evidence="1">
    <location>
        <begin position="95"/>
        <end position="119"/>
    </location>
</feature>
<evidence type="ECO:0000256" key="1">
    <source>
        <dbReference type="SAM" id="Phobius"/>
    </source>
</evidence>
<name>A0ABT3NDD6_9BACT</name>
<proteinExistence type="predicted"/>
<keyword evidence="3" id="KW-1185">Reference proteome</keyword>
<organism evidence="2 3">
    <name type="scientific">Desulfobotulus pelophilus</name>
    <dbReference type="NCBI Taxonomy" id="2823377"/>
    <lineage>
        <taxon>Bacteria</taxon>
        <taxon>Pseudomonadati</taxon>
        <taxon>Thermodesulfobacteriota</taxon>
        <taxon>Desulfobacteria</taxon>
        <taxon>Desulfobacterales</taxon>
        <taxon>Desulfobacteraceae</taxon>
        <taxon>Desulfobotulus</taxon>
    </lineage>
</organism>
<keyword evidence="1" id="KW-0472">Membrane</keyword>
<dbReference type="RefSeq" id="WP_265426419.1">
    <property type="nucleotide sequence ID" value="NZ_JAPFPW010000062.1"/>
</dbReference>
<feature type="transmembrane region" description="Helical" evidence="1">
    <location>
        <begin position="12"/>
        <end position="32"/>
    </location>
</feature>
<keyword evidence="1" id="KW-1133">Transmembrane helix</keyword>
<feature type="transmembrane region" description="Helical" evidence="1">
    <location>
        <begin position="131"/>
        <end position="153"/>
    </location>
</feature>
<dbReference type="EMBL" id="JAPFPW010000062">
    <property type="protein sequence ID" value="MCW7755473.1"/>
    <property type="molecule type" value="Genomic_DNA"/>
</dbReference>
<feature type="transmembrane region" description="Helical" evidence="1">
    <location>
        <begin position="63"/>
        <end position="88"/>
    </location>
</feature>
<keyword evidence="1" id="KW-0812">Transmembrane</keyword>
<evidence type="ECO:0000313" key="3">
    <source>
        <dbReference type="Proteomes" id="UP001209681"/>
    </source>
</evidence>